<dbReference type="PROSITE" id="PS50113">
    <property type="entry name" value="PAC"/>
    <property type="match status" value="4"/>
</dbReference>
<dbReference type="STRING" id="1114856.GCA_000383975_03585"/>
<evidence type="ECO:0000256" key="3">
    <source>
        <dbReference type="ARBA" id="ARBA00022553"/>
    </source>
</evidence>
<dbReference type="SMART" id="SM00086">
    <property type="entry name" value="PAC"/>
    <property type="match status" value="4"/>
</dbReference>
<dbReference type="Pfam" id="PF08448">
    <property type="entry name" value="PAS_4"/>
    <property type="match status" value="3"/>
</dbReference>
<dbReference type="InterPro" id="IPR000700">
    <property type="entry name" value="PAS-assoc_C"/>
</dbReference>
<evidence type="ECO:0000256" key="1">
    <source>
        <dbReference type="ARBA" id="ARBA00000085"/>
    </source>
</evidence>
<feature type="domain" description="PAS" evidence="8">
    <location>
        <begin position="418"/>
        <end position="477"/>
    </location>
</feature>
<dbReference type="eggNOG" id="arCOG02348">
    <property type="taxonomic scope" value="Archaea"/>
</dbReference>
<dbReference type="SUPFAM" id="SSF55785">
    <property type="entry name" value="PYP-like sensor domain (PAS domain)"/>
    <property type="match status" value="7"/>
</dbReference>
<dbReference type="PROSITE" id="PS50109">
    <property type="entry name" value="HIS_KIN"/>
    <property type="match status" value="1"/>
</dbReference>
<dbReference type="eggNOG" id="arCOG06712">
    <property type="taxonomic scope" value="Archaea"/>
</dbReference>
<dbReference type="OrthoDB" id="106630at2157"/>
<dbReference type="SMART" id="SM00091">
    <property type="entry name" value="PAS"/>
    <property type="match status" value="6"/>
</dbReference>
<dbReference type="InterPro" id="IPR013767">
    <property type="entry name" value="PAS_fold"/>
</dbReference>
<evidence type="ECO:0000256" key="5">
    <source>
        <dbReference type="ARBA" id="ARBA00022777"/>
    </source>
</evidence>
<comment type="catalytic activity">
    <reaction evidence="1">
        <text>ATP + protein L-histidine = ADP + protein N-phospho-L-histidine.</text>
        <dbReference type="EC" id="2.7.13.3"/>
    </reaction>
</comment>
<name>L9W7E4_9EURY</name>
<dbReference type="FunFam" id="3.30.565.10:FF:000006">
    <property type="entry name" value="Sensor histidine kinase WalK"/>
    <property type="match status" value="1"/>
</dbReference>
<feature type="domain" description="Histidine kinase" evidence="7">
    <location>
        <begin position="937"/>
        <end position="1150"/>
    </location>
</feature>
<dbReference type="PATRIC" id="fig|1114856.3.peg.656"/>
<dbReference type="SMART" id="SM00388">
    <property type="entry name" value="HisKA"/>
    <property type="match status" value="1"/>
</dbReference>
<dbReference type="InterPro" id="IPR013655">
    <property type="entry name" value="PAS_fold_3"/>
</dbReference>
<feature type="domain" description="PAS" evidence="8">
    <location>
        <begin position="293"/>
        <end position="366"/>
    </location>
</feature>
<dbReference type="InterPro" id="IPR052162">
    <property type="entry name" value="Sensor_kinase/Photoreceptor"/>
</dbReference>
<dbReference type="RefSeq" id="WP_006088356.1">
    <property type="nucleotide sequence ID" value="NZ_AOHW01000007.1"/>
</dbReference>
<dbReference type="Pfam" id="PF00512">
    <property type="entry name" value="HisKA"/>
    <property type="match status" value="1"/>
</dbReference>
<dbReference type="EC" id="2.7.13.3" evidence="2"/>
<dbReference type="InterPro" id="IPR035965">
    <property type="entry name" value="PAS-like_dom_sf"/>
</dbReference>
<accession>L9W7E4</accession>
<dbReference type="InterPro" id="IPR036890">
    <property type="entry name" value="HATPase_C_sf"/>
</dbReference>
<dbReference type="InterPro" id="IPR001610">
    <property type="entry name" value="PAC"/>
</dbReference>
<dbReference type="Gene3D" id="3.30.450.20">
    <property type="entry name" value="PAS domain"/>
    <property type="match status" value="7"/>
</dbReference>
<protein>
    <recommendedName>
        <fullName evidence="2">histidine kinase</fullName>
        <ecNumber evidence="2">2.7.13.3</ecNumber>
    </recommendedName>
</protein>
<dbReference type="eggNOG" id="arCOG02350">
    <property type="taxonomic scope" value="Archaea"/>
</dbReference>
<dbReference type="Gene3D" id="2.10.70.100">
    <property type="match status" value="1"/>
</dbReference>
<dbReference type="Gene3D" id="1.10.287.130">
    <property type="match status" value="1"/>
</dbReference>
<gene>
    <name evidence="10" type="ORF">C496_03198</name>
</gene>
<dbReference type="InterPro" id="IPR000014">
    <property type="entry name" value="PAS"/>
</dbReference>
<dbReference type="SMART" id="SM00387">
    <property type="entry name" value="HATPase_c"/>
    <property type="match status" value="1"/>
</dbReference>
<dbReference type="EMBL" id="AOHW01000007">
    <property type="protein sequence ID" value="ELY45394.1"/>
    <property type="molecule type" value="Genomic_DNA"/>
</dbReference>
<feature type="domain" description="PAS" evidence="8">
    <location>
        <begin position="21"/>
        <end position="91"/>
    </location>
</feature>
<dbReference type="Gene3D" id="3.30.565.10">
    <property type="entry name" value="Histidine kinase-like ATPase, C-terminal domain"/>
    <property type="match status" value="1"/>
</dbReference>
<dbReference type="Pfam" id="PF13426">
    <property type="entry name" value="PAS_9"/>
    <property type="match status" value="1"/>
</dbReference>
<dbReference type="Pfam" id="PF08447">
    <property type="entry name" value="PAS_3"/>
    <property type="match status" value="1"/>
</dbReference>
<dbReference type="InterPro" id="IPR005467">
    <property type="entry name" value="His_kinase_dom"/>
</dbReference>
<feature type="domain" description="PAC" evidence="9">
    <location>
        <begin position="867"/>
        <end position="919"/>
    </location>
</feature>
<evidence type="ECO:0000256" key="2">
    <source>
        <dbReference type="ARBA" id="ARBA00012438"/>
    </source>
</evidence>
<dbReference type="eggNOG" id="arCOG07605">
    <property type="taxonomic scope" value="Archaea"/>
</dbReference>
<dbReference type="GO" id="GO:0000155">
    <property type="term" value="F:phosphorelay sensor kinase activity"/>
    <property type="evidence" value="ECO:0007669"/>
    <property type="project" value="InterPro"/>
</dbReference>
<reference evidence="10 11" key="1">
    <citation type="journal article" date="2014" name="PLoS Genet.">
        <title>Phylogenetically driven sequencing of extremely halophilic archaea reveals strategies for static and dynamic osmo-response.</title>
        <authorList>
            <person name="Becker E.A."/>
            <person name="Seitzer P.M."/>
            <person name="Tritt A."/>
            <person name="Larsen D."/>
            <person name="Krusor M."/>
            <person name="Yao A.I."/>
            <person name="Wu D."/>
            <person name="Madern D."/>
            <person name="Eisen J.A."/>
            <person name="Darling A.E."/>
            <person name="Facciotti M.T."/>
        </authorList>
    </citation>
    <scope>NUCLEOTIDE SEQUENCE [LARGE SCALE GENOMIC DNA]</scope>
    <source>
        <strain evidence="10 11">GA33</strain>
    </source>
</reference>
<dbReference type="NCBIfam" id="TIGR00229">
    <property type="entry name" value="sensory_box"/>
    <property type="match status" value="5"/>
</dbReference>
<dbReference type="CDD" id="cd00082">
    <property type="entry name" value="HisKA"/>
    <property type="match status" value="1"/>
</dbReference>
<feature type="domain" description="PAC" evidence="9">
    <location>
        <begin position="368"/>
        <end position="420"/>
    </location>
</feature>
<evidence type="ECO:0000313" key="11">
    <source>
        <dbReference type="Proteomes" id="UP000011599"/>
    </source>
</evidence>
<dbReference type="PROSITE" id="PS50112">
    <property type="entry name" value="PAS"/>
    <property type="match status" value="4"/>
</dbReference>
<dbReference type="InterPro" id="IPR003661">
    <property type="entry name" value="HisK_dim/P_dom"/>
</dbReference>
<dbReference type="CDD" id="cd00130">
    <property type="entry name" value="PAS"/>
    <property type="match status" value="4"/>
</dbReference>
<dbReference type="Pfam" id="PF02518">
    <property type="entry name" value="HATPase_c"/>
    <property type="match status" value="1"/>
</dbReference>
<evidence type="ECO:0000256" key="4">
    <source>
        <dbReference type="ARBA" id="ARBA00022679"/>
    </source>
</evidence>
<dbReference type="AlphaFoldDB" id="L9W7E4"/>
<evidence type="ECO:0000259" key="7">
    <source>
        <dbReference type="PROSITE" id="PS50109"/>
    </source>
</evidence>
<keyword evidence="11" id="KW-1185">Reference proteome</keyword>
<dbReference type="PANTHER" id="PTHR43304">
    <property type="entry name" value="PHYTOCHROME-LIKE PROTEIN CPH1"/>
    <property type="match status" value="1"/>
</dbReference>
<dbReference type="GO" id="GO:0006355">
    <property type="term" value="P:regulation of DNA-templated transcription"/>
    <property type="evidence" value="ECO:0007669"/>
    <property type="project" value="InterPro"/>
</dbReference>
<dbReference type="InterPro" id="IPR036097">
    <property type="entry name" value="HisK_dim/P_sf"/>
</dbReference>
<feature type="region of interest" description="Disordered" evidence="6">
    <location>
        <begin position="135"/>
        <end position="155"/>
    </location>
</feature>
<keyword evidence="5 10" id="KW-0418">Kinase</keyword>
<keyword evidence="4" id="KW-0808">Transferase</keyword>
<feature type="domain" description="PAC" evidence="9">
    <location>
        <begin position="734"/>
        <end position="786"/>
    </location>
</feature>
<dbReference type="PANTHER" id="PTHR43304:SF1">
    <property type="entry name" value="PAC DOMAIN-CONTAINING PROTEIN"/>
    <property type="match status" value="1"/>
</dbReference>
<dbReference type="InterPro" id="IPR004358">
    <property type="entry name" value="Sig_transdc_His_kin-like_C"/>
</dbReference>
<sequence>MSTRTGATDGSFWGEVDDDLALTRYRALVETIDDGLYQLDADGRFVAVNDELVAVTGYARDELVGEHVSLLLGDSTIDAIEREIANRLRSDDDAATFELEVQTADGETLPCELRINPIVEDGEFRGTIGVARDRSRPTRTLHATDAERSAPADIADTSSESITTILDDANIGVVVLDDGFDIAWIDETIEDIFGLERESIVGRDNRRVLEDALSELVAEPDSFAETVLATYDEGSYTDGLECRITGTADDDFEERWLEYQSEPIESGEYAGGRVEIYYDISDRKRSEGVLRENQAVFHSLVDAVEEYAIFRLDPEGHITSWNEGATQIKGYDREEILGEHISRFYTDADRDANVPKRNLEAATENGSVEDEGWRVREDGTQFWANVTITRIRDEDGTHQGFLKVTRDMTDRWQFERELETELQRMLSRISDAFYAVDDEFRFTHVNDRAEELLQHSEEELLGEQLWDVFPDLVEIDEVWDAFHTALDTQEPTSYELYYDTLDFWVEANLYPSETGISVYFRDITERKERQQALEESEQRYRTLAEYFPNGLVTLFDHNLEYTLAAGQGFDRIPVDPDYLEGETVYEAWPDGTSDELEPVFLAALEGEERSIEISYADQEWVIHAVPITDERGAVITGMTMAQDITEQKEREQYLEDAKAQLEAATEAGAVGTWEWQIPEDQFVTGRSFAKKFGVDPDAAREGVPLDRIMSSIHEADRDRVERRIEAVLESGGEYEEEYRVWNADGELRWVVARGHVEYDENGTPETFPGALTDITERKRTELELQRNKEQLQSLFEILPVGAIVAEQNGGIVEANRAAKEIWGVDALDADSFDDYDQFPVRRADTGESLERDEWTIARVLQGEEVTEPGTFEIDSRDGEQRILSVRGMPIRDARGDVTRAVITLSDITERTEYQRRLEETIAQLEESNERLEHFAYAASHDLQEPLRMVSSYLRLVEDRYGDQLDEDGEEFLEFAVDGADRMREMIEGLLAYSRVETRGDPLEPTDLDAVFEDVVADLQLQIEESDAEITIDELPRVEGDASQLRQVFQNLLTNAITYSGEEPPRIHIEAERRDRNWVVSVHDEGIGIEAEDQERVFEVFQRLHSRGKHSGTGIGLALCQRIIERHGGDIWLDSEPGEGTTFSFTLSAAERQ</sequence>
<dbReference type="eggNOG" id="arCOG02352">
    <property type="taxonomic scope" value="Archaea"/>
</dbReference>
<dbReference type="SUPFAM" id="SSF47384">
    <property type="entry name" value="Homodimeric domain of signal transducing histidine kinase"/>
    <property type="match status" value="1"/>
</dbReference>
<proteinExistence type="predicted"/>
<evidence type="ECO:0000259" key="9">
    <source>
        <dbReference type="PROSITE" id="PS50113"/>
    </source>
</evidence>
<evidence type="ECO:0000313" key="10">
    <source>
        <dbReference type="EMBL" id="ELY45394.1"/>
    </source>
</evidence>
<comment type="caution">
    <text evidence="10">The sequence shown here is derived from an EMBL/GenBank/DDBJ whole genome shotgun (WGS) entry which is preliminary data.</text>
</comment>
<feature type="compositionally biased region" description="Basic and acidic residues" evidence="6">
    <location>
        <begin position="135"/>
        <end position="150"/>
    </location>
</feature>
<dbReference type="Pfam" id="PF00989">
    <property type="entry name" value="PAS"/>
    <property type="match status" value="1"/>
</dbReference>
<feature type="domain" description="PAS" evidence="8">
    <location>
        <begin position="158"/>
        <end position="210"/>
    </location>
</feature>
<dbReference type="PRINTS" id="PR00344">
    <property type="entry name" value="BCTRLSENSOR"/>
</dbReference>
<feature type="domain" description="PAC" evidence="9">
    <location>
        <begin position="594"/>
        <end position="656"/>
    </location>
</feature>
<keyword evidence="3" id="KW-0597">Phosphoprotein</keyword>
<dbReference type="Proteomes" id="UP000011599">
    <property type="component" value="Unassembled WGS sequence"/>
</dbReference>
<dbReference type="InterPro" id="IPR003594">
    <property type="entry name" value="HATPase_dom"/>
</dbReference>
<evidence type="ECO:0000259" key="8">
    <source>
        <dbReference type="PROSITE" id="PS50112"/>
    </source>
</evidence>
<dbReference type="SUPFAM" id="SSF55874">
    <property type="entry name" value="ATPase domain of HSP90 chaperone/DNA topoisomerase II/histidine kinase"/>
    <property type="match status" value="1"/>
</dbReference>
<organism evidence="10 11">
    <name type="scientific">Natronorubrum tibetense GA33</name>
    <dbReference type="NCBI Taxonomy" id="1114856"/>
    <lineage>
        <taxon>Archaea</taxon>
        <taxon>Methanobacteriati</taxon>
        <taxon>Methanobacteriota</taxon>
        <taxon>Stenosarchaea group</taxon>
        <taxon>Halobacteria</taxon>
        <taxon>Halobacteriales</taxon>
        <taxon>Natrialbaceae</taxon>
        <taxon>Natronorubrum</taxon>
    </lineage>
</organism>
<dbReference type="InterPro" id="IPR013656">
    <property type="entry name" value="PAS_4"/>
</dbReference>
<evidence type="ECO:0000256" key="6">
    <source>
        <dbReference type="SAM" id="MobiDB-lite"/>
    </source>
</evidence>